<evidence type="ECO:0000313" key="9">
    <source>
        <dbReference type="Proteomes" id="UP000321389"/>
    </source>
</evidence>
<dbReference type="GO" id="GO:0005886">
    <property type="term" value="C:plasma membrane"/>
    <property type="evidence" value="ECO:0007669"/>
    <property type="project" value="UniProtKB-SubCell"/>
</dbReference>
<feature type="transmembrane region" description="Helical" evidence="6">
    <location>
        <begin position="6"/>
        <end position="24"/>
    </location>
</feature>
<dbReference type="EMBL" id="CP042301">
    <property type="protein sequence ID" value="QDZ03124.1"/>
    <property type="molecule type" value="Genomic_DNA"/>
</dbReference>
<evidence type="ECO:0000256" key="2">
    <source>
        <dbReference type="ARBA" id="ARBA00022475"/>
    </source>
</evidence>
<dbReference type="InterPro" id="IPR032816">
    <property type="entry name" value="VTT_dom"/>
</dbReference>
<evidence type="ECO:0000256" key="5">
    <source>
        <dbReference type="ARBA" id="ARBA00023136"/>
    </source>
</evidence>
<feature type="domain" description="VTT" evidence="7">
    <location>
        <begin position="32"/>
        <end position="161"/>
    </location>
</feature>
<evidence type="ECO:0000259" key="7">
    <source>
        <dbReference type="Pfam" id="PF09335"/>
    </source>
</evidence>
<name>A0A5B8L5E4_9HYPH</name>
<keyword evidence="4 6" id="KW-1133">Transmembrane helix</keyword>
<keyword evidence="9" id="KW-1185">Reference proteome</keyword>
<gene>
    <name evidence="8" type="ORF">FQ775_23675</name>
</gene>
<proteinExistence type="predicted"/>
<comment type="subcellular location">
    <subcellularLocation>
        <location evidence="1">Cell membrane</location>
        <topology evidence="1">Multi-pass membrane protein</topology>
    </subcellularLocation>
</comment>
<evidence type="ECO:0000256" key="1">
    <source>
        <dbReference type="ARBA" id="ARBA00004651"/>
    </source>
</evidence>
<accession>A0A5B8L5E4</accession>
<sequence length="217" mass="23463">MELPDYVTTYLQLGLFGAGVVAFIEKLSPVGPSFIILVFLGMTAATTGAEAGLLVLVTAFASMAGALFWYGLGRAIGEVRIGEVVEKYGKYILLHEPLFRRMTEGYRDSQFWYTFLAHTLPTVRIYVGLPAGMLRLGVPTFLLAGVLGTLCWNTPLIAAGYLLRGTTGDPVTAGLLVVAGVMLVQFSLMWVRRRLKKSGYMSTTSTIAGEGDPAVNR</sequence>
<organism evidence="8 9">
    <name type="scientific">Nitratireductor mangrovi</name>
    <dbReference type="NCBI Taxonomy" id="2599600"/>
    <lineage>
        <taxon>Bacteria</taxon>
        <taxon>Pseudomonadati</taxon>
        <taxon>Pseudomonadota</taxon>
        <taxon>Alphaproteobacteria</taxon>
        <taxon>Hyphomicrobiales</taxon>
        <taxon>Phyllobacteriaceae</taxon>
        <taxon>Nitratireductor</taxon>
    </lineage>
</organism>
<evidence type="ECO:0000256" key="4">
    <source>
        <dbReference type="ARBA" id="ARBA00022989"/>
    </source>
</evidence>
<evidence type="ECO:0000256" key="3">
    <source>
        <dbReference type="ARBA" id="ARBA00022692"/>
    </source>
</evidence>
<reference evidence="8" key="1">
    <citation type="submission" date="2020-04" db="EMBL/GenBank/DDBJ databases">
        <title>Nitratireductor sp. nov. isolated from mangrove soil.</title>
        <authorList>
            <person name="Ye Y."/>
        </authorList>
    </citation>
    <scope>NUCLEOTIDE SEQUENCE</scope>
    <source>
        <strain evidence="8">SY7</strain>
    </source>
</reference>
<protein>
    <submittedName>
        <fullName evidence="8">DedA family protein</fullName>
    </submittedName>
</protein>
<feature type="transmembrane region" description="Helical" evidence="6">
    <location>
        <begin position="36"/>
        <end position="69"/>
    </location>
</feature>
<keyword evidence="3 6" id="KW-0812">Transmembrane</keyword>
<evidence type="ECO:0000313" key="8">
    <source>
        <dbReference type="EMBL" id="QDZ03124.1"/>
    </source>
</evidence>
<dbReference type="RefSeq" id="WP_146301757.1">
    <property type="nucleotide sequence ID" value="NZ_CP042301.2"/>
</dbReference>
<dbReference type="InterPro" id="IPR051311">
    <property type="entry name" value="DedA_domain"/>
</dbReference>
<feature type="transmembrane region" description="Helical" evidence="6">
    <location>
        <begin position="170"/>
        <end position="191"/>
    </location>
</feature>
<dbReference type="PANTHER" id="PTHR42709">
    <property type="entry name" value="ALKALINE PHOSPHATASE LIKE PROTEIN"/>
    <property type="match status" value="1"/>
</dbReference>
<dbReference type="Proteomes" id="UP000321389">
    <property type="component" value="Chromosome"/>
</dbReference>
<dbReference type="Pfam" id="PF09335">
    <property type="entry name" value="VTT_dom"/>
    <property type="match status" value="1"/>
</dbReference>
<dbReference type="AlphaFoldDB" id="A0A5B8L5E4"/>
<dbReference type="OrthoDB" id="9813426at2"/>
<keyword evidence="2" id="KW-1003">Cell membrane</keyword>
<keyword evidence="5 6" id="KW-0472">Membrane</keyword>
<dbReference type="KEGG" id="niy:FQ775_23675"/>
<dbReference type="PANTHER" id="PTHR42709:SF6">
    <property type="entry name" value="UNDECAPRENYL PHOSPHATE TRANSPORTER A"/>
    <property type="match status" value="1"/>
</dbReference>
<evidence type="ECO:0000256" key="6">
    <source>
        <dbReference type="SAM" id="Phobius"/>
    </source>
</evidence>
<feature type="transmembrane region" description="Helical" evidence="6">
    <location>
        <begin position="141"/>
        <end position="164"/>
    </location>
</feature>